<comment type="caution">
    <text evidence="1">The sequence shown here is derived from an EMBL/GenBank/DDBJ whole genome shotgun (WGS) entry which is preliminary data.</text>
</comment>
<keyword evidence="2" id="KW-1185">Reference proteome</keyword>
<evidence type="ECO:0000313" key="2">
    <source>
        <dbReference type="Proteomes" id="UP001165082"/>
    </source>
</evidence>
<dbReference type="InterPro" id="IPR029062">
    <property type="entry name" value="Class_I_gatase-like"/>
</dbReference>
<dbReference type="AlphaFoldDB" id="A0A9W7G3A3"/>
<name>A0A9W7G3A3_9STRA</name>
<reference evidence="1" key="1">
    <citation type="submission" date="2022-07" db="EMBL/GenBank/DDBJ databases">
        <title>Genome analysis of Parmales, a sister group of diatoms, reveals the evolutionary specialization of diatoms from phago-mixotrophs to photoautotrophs.</title>
        <authorList>
            <person name="Ban H."/>
            <person name="Sato S."/>
            <person name="Yoshikawa S."/>
            <person name="Kazumasa Y."/>
            <person name="Nakamura Y."/>
            <person name="Ichinomiya M."/>
            <person name="Saitoh K."/>
            <person name="Sato N."/>
            <person name="Blanc-Mathieu R."/>
            <person name="Endo H."/>
            <person name="Kuwata A."/>
            <person name="Ogata H."/>
        </authorList>
    </citation>
    <scope>NUCLEOTIDE SEQUENCE</scope>
</reference>
<dbReference type="PANTHER" id="PTHR10224:SF12">
    <property type="entry name" value="GLYOXALASE ELBB"/>
    <property type="match status" value="1"/>
</dbReference>
<proteinExistence type="predicted"/>
<accession>A0A9W7G3A3</accession>
<gene>
    <name evidence="1" type="ORF">TrRE_jg11749</name>
</gene>
<evidence type="ECO:0008006" key="3">
    <source>
        <dbReference type="Google" id="ProtNLM"/>
    </source>
</evidence>
<dbReference type="Gene3D" id="3.40.50.880">
    <property type="match status" value="1"/>
</dbReference>
<dbReference type="Proteomes" id="UP001165082">
    <property type="component" value="Unassembled WGS sequence"/>
</dbReference>
<dbReference type="EMBL" id="BRXZ01007631">
    <property type="protein sequence ID" value="GMI30503.1"/>
    <property type="molecule type" value="Genomic_DNA"/>
</dbReference>
<protein>
    <recommendedName>
        <fullName evidence="3">ES1 protein</fullName>
    </recommendedName>
</protein>
<sequence length="114" mass="11936">MLSRTLTRSQKKVALILSGCGVYDGSEATEAVSALIHLSAAKAKVTCYAPDKDQMHVVNHTNGEEMPEKRNVLVESARIARGAVSPLASLDSSSYDALVVPGGFGAAKNLSSFA</sequence>
<dbReference type="OrthoDB" id="543156at2759"/>
<dbReference type="SUPFAM" id="SSF52317">
    <property type="entry name" value="Class I glutamine amidotransferase-like"/>
    <property type="match status" value="1"/>
</dbReference>
<feature type="non-terminal residue" evidence="1">
    <location>
        <position position="1"/>
    </location>
</feature>
<organism evidence="1 2">
    <name type="scientific">Triparma retinervis</name>
    <dbReference type="NCBI Taxonomy" id="2557542"/>
    <lineage>
        <taxon>Eukaryota</taxon>
        <taxon>Sar</taxon>
        <taxon>Stramenopiles</taxon>
        <taxon>Ochrophyta</taxon>
        <taxon>Bolidophyceae</taxon>
        <taxon>Parmales</taxon>
        <taxon>Triparmaceae</taxon>
        <taxon>Triparma</taxon>
    </lineage>
</organism>
<dbReference type="PANTHER" id="PTHR10224">
    <property type="entry name" value="ES1 PROTEIN HOMOLOG, MITOCHONDRIAL"/>
    <property type="match status" value="1"/>
</dbReference>
<evidence type="ECO:0000313" key="1">
    <source>
        <dbReference type="EMBL" id="GMI30503.1"/>
    </source>
</evidence>